<dbReference type="PANTHER" id="PTHR42872">
    <property type="entry name" value="PROTEIN-GLUTAMATE METHYLESTERASE/PROTEIN-GLUTAMINE GLUTAMINASE"/>
    <property type="match status" value="1"/>
</dbReference>
<evidence type="ECO:0000313" key="4">
    <source>
        <dbReference type="Proteomes" id="UP000812270"/>
    </source>
</evidence>
<feature type="active site" evidence="1">
    <location>
        <position position="18"/>
    </location>
</feature>
<reference evidence="3" key="1">
    <citation type="submission" date="2021-06" db="EMBL/GenBank/DDBJ databases">
        <authorList>
            <person name="Huq M.A."/>
        </authorList>
    </citation>
    <scope>NUCLEOTIDE SEQUENCE</scope>
    <source>
        <strain evidence="3">MAH-26</strain>
    </source>
</reference>
<gene>
    <name evidence="3" type="ORF">KTO63_01375</name>
</gene>
<keyword evidence="1" id="KW-0378">Hydrolase</keyword>
<dbReference type="RefSeq" id="WP_217789323.1">
    <property type="nucleotide sequence ID" value="NZ_JAHSPG010000001.1"/>
</dbReference>
<accession>A0A9E2S795</accession>
<dbReference type="GO" id="GO:0008984">
    <property type="term" value="F:protein-glutamate methylesterase activity"/>
    <property type="evidence" value="ECO:0007669"/>
    <property type="project" value="InterPro"/>
</dbReference>
<dbReference type="PROSITE" id="PS50122">
    <property type="entry name" value="CHEB"/>
    <property type="match status" value="1"/>
</dbReference>
<dbReference type="PANTHER" id="PTHR42872:SF3">
    <property type="entry name" value="PROTEIN-GLUTAMATE METHYLESTERASE_PROTEIN-GLUTAMINE GLUTAMINASE 1"/>
    <property type="match status" value="1"/>
</dbReference>
<evidence type="ECO:0000313" key="3">
    <source>
        <dbReference type="EMBL" id="MBV4355779.1"/>
    </source>
</evidence>
<dbReference type="GO" id="GO:0005737">
    <property type="term" value="C:cytoplasm"/>
    <property type="evidence" value="ECO:0007669"/>
    <property type="project" value="InterPro"/>
</dbReference>
<dbReference type="GO" id="GO:0000156">
    <property type="term" value="F:phosphorelay response regulator activity"/>
    <property type="evidence" value="ECO:0007669"/>
    <property type="project" value="InterPro"/>
</dbReference>
<feature type="active site" evidence="1">
    <location>
        <position position="44"/>
    </location>
</feature>
<organism evidence="3 4">
    <name type="scientific">Pinibacter aurantiacus</name>
    <dbReference type="NCBI Taxonomy" id="2851599"/>
    <lineage>
        <taxon>Bacteria</taxon>
        <taxon>Pseudomonadati</taxon>
        <taxon>Bacteroidota</taxon>
        <taxon>Chitinophagia</taxon>
        <taxon>Chitinophagales</taxon>
        <taxon>Chitinophagaceae</taxon>
        <taxon>Pinibacter</taxon>
    </lineage>
</organism>
<feature type="domain" description="CheB-type methylesterase" evidence="2">
    <location>
        <begin position="6"/>
        <end position="192"/>
    </location>
</feature>
<dbReference type="GO" id="GO:0006935">
    <property type="term" value="P:chemotaxis"/>
    <property type="evidence" value="ECO:0007669"/>
    <property type="project" value="UniProtKB-UniRule"/>
</dbReference>
<dbReference type="Proteomes" id="UP000812270">
    <property type="component" value="Unassembled WGS sequence"/>
</dbReference>
<protein>
    <submittedName>
        <fullName evidence="3">Chemotaxis protein CheB</fullName>
    </submittedName>
</protein>
<evidence type="ECO:0000256" key="1">
    <source>
        <dbReference type="PROSITE-ProRule" id="PRU00050"/>
    </source>
</evidence>
<keyword evidence="1" id="KW-0145">Chemotaxis</keyword>
<name>A0A9E2S795_9BACT</name>
<keyword evidence="4" id="KW-1185">Reference proteome</keyword>
<evidence type="ECO:0000259" key="2">
    <source>
        <dbReference type="PROSITE" id="PS50122"/>
    </source>
</evidence>
<dbReference type="EMBL" id="JAHSPG010000001">
    <property type="protein sequence ID" value="MBV4355779.1"/>
    <property type="molecule type" value="Genomic_DNA"/>
</dbReference>
<dbReference type="AlphaFoldDB" id="A0A9E2S795"/>
<comment type="caution">
    <text evidence="3">The sequence shown here is derived from an EMBL/GenBank/DDBJ whole genome shotgun (WGS) entry which is preliminary data.</text>
</comment>
<dbReference type="Pfam" id="PF01339">
    <property type="entry name" value="CheB_methylest"/>
    <property type="match status" value="1"/>
</dbReference>
<dbReference type="InterPro" id="IPR000673">
    <property type="entry name" value="Sig_transdc_resp-reg_Me-estase"/>
</dbReference>
<dbReference type="CDD" id="cd16433">
    <property type="entry name" value="CheB"/>
    <property type="match status" value="1"/>
</dbReference>
<feature type="active site" evidence="1">
    <location>
        <position position="137"/>
    </location>
</feature>
<proteinExistence type="predicted"/>
<sequence>MEENKIKPAENIVIIGGSAGSLDIILKIVPGLQQINAAIIMVLHRKSSSDTILVDLLTVKTKLKVKEAEEKEMIVAGCIYIAPADYHLLIEKDCTFSLDVSEKINYSRPSIDVTFESASEVYGPHLTGILLSGANADGADGLGAIKQNNGICIAQDPSTAEVPYMPQYAIDHVAIDHILTAEQIKDYINNIV</sequence>